<accession>A0A4C1W0M3</accession>
<sequence length="145" mass="16444">MYRFGRVGCNDDHFAFTTVPGLRASRVTSMWRTSAVFCLRSRLFVKRSLENSTEFDAKTKDRAGTLIRRTSGHRRMSASITFLEDVMVALDFCSITPCIEWGERHSYRRRIICGAGGHGTDVEVETIETGAAIRAEFIEERHSCT</sequence>
<dbReference type="Proteomes" id="UP000299102">
    <property type="component" value="Unassembled WGS sequence"/>
</dbReference>
<reference evidence="1 2" key="1">
    <citation type="journal article" date="2019" name="Commun. Biol.">
        <title>The bagworm genome reveals a unique fibroin gene that provides high tensile strength.</title>
        <authorList>
            <person name="Kono N."/>
            <person name="Nakamura H."/>
            <person name="Ohtoshi R."/>
            <person name="Tomita M."/>
            <person name="Numata K."/>
            <person name="Arakawa K."/>
        </authorList>
    </citation>
    <scope>NUCLEOTIDE SEQUENCE [LARGE SCALE GENOMIC DNA]</scope>
</reference>
<evidence type="ECO:0000313" key="1">
    <source>
        <dbReference type="EMBL" id="GBP45086.1"/>
    </source>
</evidence>
<comment type="caution">
    <text evidence="1">The sequence shown here is derived from an EMBL/GenBank/DDBJ whole genome shotgun (WGS) entry which is preliminary data.</text>
</comment>
<organism evidence="1 2">
    <name type="scientific">Eumeta variegata</name>
    <name type="common">Bagworm moth</name>
    <name type="synonym">Eumeta japonica</name>
    <dbReference type="NCBI Taxonomy" id="151549"/>
    <lineage>
        <taxon>Eukaryota</taxon>
        <taxon>Metazoa</taxon>
        <taxon>Ecdysozoa</taxon>
        <taxon>Arthropoda</taxon>
        <taxon>Hexapoda</taxon>
        <taxon>Insecta</taxon>
        <taxon>Pterygota</taxon>
        <taxon>Neoptera</taxon>
        <taxon>Endopterygota</taxon>
        <taxon>Lepidoptera</taxon>
        <taxon>Glossata</taxon>
        <taxon>Ditrysia</taxon>
        <taxon>Tineoidea</taxon>
        <taxon>Psychidae</taxon>
        <taxon>Oiketicinae</taxon>
        <taxon>Eumeta</taxon>
    </lineage>
</organism>
<protein>
    <submittedName>
        <fullName evidence="1">Uncharacterized protein</fullName>
    </submittedName>
</protein>
<dbReference type="EMBL" id="BGZK01000464">
    <property type="protein sequence ID" value="GBP45086.1"/>
    <property type="molecule type" value="Genomic_DNA"/>
</dbReference>
<proteinExistence type="predicted"/>
<keyword evidence="2" id="KW-1185">Reference proteome</keyword>
<dbReference type="AlphaFoldDB" id="A0A4C1W0M3"/>
<evidence type="ECO:0000313" key="2">
    <source>
        <dbReference type="Proteomes" id="UP000299102"/>
    </source>
</evidence>
<name>A0A4C1W0M3_EUMVA</name>
<gene>
    <name evidence="1" type="ORF">EVAR_33191_1</name>
</gene>